<reference evidence="8" key="1">
    <citation type="journal article" date="2021" name="J Fungi (Basel)">
        <title>Genomic and Metabolomic Analyses of the Marine Fungus Emericellopsis cladophorae: Insights into Saltwater Adaptability Mechanisms and Its Biosynthetic Potential.</title>
        <authorList>
            <person name="Goncalves M.F.M."/>
            <person name="Hilario S."/>
            <person name="Van de Peer Y."/>
            <person name="Esteves A.C."/>
            <person name="Alves A."/>
        </authorList>
    </citation>
    <scope>NUCLEOTIDE SEQUENCE</scope>
    <source>
        <strain evidence="8">MUM 19.33</strain>
    </source>
</reference>
<dbReference type="InterPro" id="IPR036910">
    <property type="entry name" value="HMG_box_dom_sf"/>
</dbReference>
<dbReference type="Pfam" id="PF01593">
    <property type="entry name" value="Amino_oxidase"/>
    <property type="match status" value="2"/>
</dbReference>
<dbReference type="GO" id="GO:0010468">
    <property type="term" value="P:regulation of gene expression"/>
    <property type="evidence" value="ECO:0007669"/>
    <property type="project" value="UniProtKB-ARBA"/>
</dbReference>
<feature type="DNA-binding region" description="HMG box" evidence="4">
    <location>
        <begin position="1584"/>
        <end position="1660"/>
    </location>
</feature>
<dbReference type="InterPro" id="IPR043127">
    <property type="entry name" value="Sec-1-like_dom3a"/>
</dbReference>
<dbReference type="SUPFAM" id="SSF47095">
    <property type="entry name" value="HMG-box"/>
    <property type="match status" value="1"/>
</dbReference>
<evidence type="ECO:0000256" key="4">
    <source>
        <dbReference type="PROSITE-ProRule" id="PRU00267"/>
    </source>
</evidence>
<feature type="compositionally biased region" description="Acidic residues" evidence="5">
    <location>
        <begin position="684"/>
        <end position="701"/>
    </location>
</feature>
<dbReference type="SUPFAM" id="SSF54373">
    <property type="entry name" value="FAD-linked reductases, C-terminal domain"/>
    <property type="match status" value="1"/>
</dbReference>
<evidence type="ECO:0000256" key="5">
    <source>
        <dbReference type="SAM" id="MobiDB-lite"/>
    </source>
</evidence>
<dbReference type="SUPFAM" id="SSF46689">
    <property type="entry name" value="Homeodomain-like"/>
    <property type="match status" value="1"/>
</dbReference>
<keyword evidence="3" id="KW-0560">Oxidoreductase</keyword>
<dbReference type="CDD" id="cd00084">
    <property type="entry name" value="HMG-box_SF"/>
    <property type="match status" value="1"/>
</dbReference>
<dbReference type="GO" id="GO:0016491">
    <property type="term" value="F:oxidoreductase activity"/>
    <property type="evidence" value="ECO:0007669"/>
    <property type="project" value="UniProtKB-KW"/>
</dbReference>
<dbReference type="InterPro" id="IPR043154">
    <property type="entry name" value="Sec-1-like_dom1"/>
</dbReference>
<dbReference type="GO" id="GO:0003682">
    <property type="term" value="F:chromatin binding"/>
    <property type="evidence" value="ECO:0007669"/>
    <property type="project" value="TreeGrafter"/>
</dbReference>
<dbReference type="InterPro" id="IPR009071">
    <property type="entry name" value="HMG_box_dom"/>
</dbReference>
<keyword evidence="4" id="KW-0238">DNA-binding</keyword>
<dbReference type="RefSeq" id="XP_051360436.1">
    <property type="nucleotide sequence ID" value="XM_051508418.1"/>
</dbReference>
<dbReference type="EMBL" id="JAGIXG020000044">
    <property type="protein sequence ID" value="KAI6779580.1"/>
    <property type="molecule type" value="Genomic_DNA"/>
</dbReference>
<comment type="similarity">
    <text evidence="2">Belongs to the STXBP/unc-18/SEC1 family.</text>
</comment>
<dbReference type="GO" id="GO:0050660">
    <property type="term" value="F:flavin adenine dinucleotide binding"/>
    <property type="evidence" value="ECO:0007669"/>
    <property type="project" value="TreeGrafter"/>
</dbReference>
<dbReference type="InterPro" id="IPR001619">
    <property type="entry name" value="Sec1-like"/>
</dbReference>
<evidence type="ECO:0000259" key="6">
    <source>
        <dbReference type="PROSITE" id="PS50118"/>
    </source>
</evidence>
<keyword evidence="9" id="KW-1185">Reference proteome</keyword>
<dbReference type="Pfam" id="PF00995">
    <property type="entry name" value="Sec1"/>
    <property type="match status" value="1"/>
</dbReference>
<dbReference type="InterPro" id="IPR002937">
    <property type="entry name" value="Amino_oxidase"/>
</dbReference>
<dbReference type="InterPro" id="IPR036045">
    <property type="entry name" value="Sec1-like_sf"/>
</dbReference>
<sequence length="1711" mass="188863">MAPRTEFSIDQLRNKARKDLLYLLEGVRGKKNVVLDRSLVGPVGTIVKVSTLQEYGVDKFFVLENDNVDSTQSNVVFIARGECGRHAETIAAQIKRVRRESQIGHEFHIFWVPRRTLVSDQLLEEAGVLGDVNVSELPLSFFPLEKDVLSLELDDAFQDLYLSKDITPNFLVARALMDIQTSHGLFPRITGKGDNAKRVADLLVRMRQEALAGEDSTEASRAGLTPSTTNEGVIIIDREVDFVTPLLTQLTYEGLIDEVFKIQNNQTKVDTTIVGAQAQSSATTSQARQQTVQLDSSDNLYDQLRDANFAIVGSLLNKVARRLAEMQSDYEGKHKQKSIAELKEFVGQLPAYQQEHRSARIHAGLVEEIIKHTRSDQFRGLLEVQQNLAAGADPSTQLERIEELVARNAPLRETLRLLCIYSCISGGIKPRDFDHFRRLILQGYGHQHLLTLNNLEKLQLFLSRSSSLANMIPVTGNAGNGDGTKTNYSYLRKQLRLIVDEVQEDDPNDVAYVYSGYAPLSIRLVQCVLQKQYLLNATKGGTGGGSGGVASGVGSQGWHGFDDAVKHVRGATFYEHQKGEDKAVKARALLSGNGSRQTVFVVFVGGITFTEIAALRFIAKQEEGRRNIVICTTSIISGNRMMDAALETGSFAKEQPVDASASTSSLLSEIDVDALSDIRSVNIDSDEDMDDVGYDDVDGGDGNEALGMDSSAMDISGNENEEGDNSHTSNLAPQNSVDGVIDSFGSSYSDISDISSVPSDISSKATTPVDAEGAEDHREDEEEDGDDDAESREDTAQTPTTTYRPSYHHDIDRLAFNVRAKSSIPTDIPSQQYASECIWAAETSRLNPYALHPEEYLLFRHHISHAQVTTYLNIRNGILRLWLKNPSTGVTRKAAIGCANARWFDAASVCYDWLLRRGHINFGCVNVPSSGRSFSGEPPAKKAKTVAVIGAGFSGLSCARQLECLFKQYADRFHDRGEEPPRVVVLEGRSRVGGRVYSREFKTRPKQNNPAFANRRHTAEMGGMIITGFDRGNPVNVLVRAQLGLSYRALTPDTTIYDSNGEAVDIDRDQQAEQLYNDCLDRVSEFKHLSQPSKLIEGNSDLIEEGRDSPGDGSRTIMQAEKAAAALPHALPVSKQSVPDKVNMVPVSSDRVTGRVHMQPGVAATLKASEKVKMMGWKVKAGSLENDSIDLTDAAQKHDATLGSVLDHTITQYQNFVDLSPLDLRLLNWHIANLEYSNATNLHMLSLPLWDIDAGNEWEGAHTMVVGGYQSVARGLLQCPAPLDIRMQHPVESINYNSADPQEGYATIVCENGTVVEADSVVCTIPLGVLKRNTIKFEPPLPSWKQGVIDRLGFGILNKVVLVYNKIFWGADRDIFGVLRDAPARRSTSQQDYGYNRGRFFQWFNVTHTTGLPCLVALMAGDAGFNTECTDNYALVSEATSVLRGIFGKDVPYPVEAVVTRWGSDRFARGSYSSAAPGMKPGDYDAMARPIGNLFFAGEHTIGTHPATVHGAYLSGLRAASEVLEEMLGPIEVPTPLVLPKDSLLLHKRNQSALDPRRARLESYELDVWAHVRSKIGERPVPPPRGAVTAFSLYSRQHYDEVKAKCKTNRKPGKNRSIGNEVRMKLAKMWKATSPDEREPFEEQIAESKRLHAEAMQRHNQLCEKWDQEASELRSAYEKENPSVPGPEELDSESSTPNKFRRAKPVSYAES</sequence>
<feature type="compositionally biased region" description="Acidic residues" evidence="5">
    <location>
        <begin position="778"/>
        <end position="791"/>
    </location>
</feature>
<dbReference type="OrthoDB" id="9982100at2759"/>
<dbReference type="InterPro" id="IPR007526">
    <property type="entry name" value="SWIRM"/>
</dbReference>
<feature type="compositionally biased region" description="Low complexity" evidence="5">
    <location>
        <begin position="754"/>
        <end position="763"/>
    </location>
</feature>
<dbReference type="Proteomes" id="UP001055219">
    <property type="component" value="Unassembled WGS sequence"/>
</dbReference>
<feature type="region of interest" description="Disordered" evidence="5">
    <location>
        <begin position="1673"/>
        <end position="1711"/>
    </location>
</feature>
<dbReference type="PANTHER" id="PTHR10742:SF386">
    <property type="entry name" value="LYSINE-SPECIFIC HISTONE DEMETHYLASE 1A"/>
    <property type="match status" value="1"/>
</dbReference>
<dbReference type="Gene3D" id="1.25.40.850">
    <property type="match status" value="1"/>
</dbReference>
<dbReference type="Gene3D" id="3.40.50.2060">
    <property type="match status" value="1"/>
</dbReference>
<dbReference type="Pfam" id="PF00505">
    <property type="entry name" value="HMG_box"/>
    <property type="match status" value="1"/>
</dbReference>
<dbReference type="Pfam" id="PF04433">
    <property type="entry name" value="SWIRM"/>
    <property type="match status" value="1"/>
</dbReference>
<name>A0A9P9XY41_9HYPO</name>
<dbReference type="GO" id="GO:0005634">
    <property type="term" value="C:nucleus"/>
    <property type="evidence" value="ECO:0007669"/>
    <property type="project" value="UniProtKB-UniRule"/>
</dbReference>
<dbReference type="SMART" id="SM00398">
    <property type="entry name" value="HMG"/>
    <property type="match status" value="1"/>
</dbReference>
<dbReference type="InterPro" id="IPR043155">
    <property type="entry name" value="VPS33_dom3b"/>
</dbReference>
<protein>
    <submittedName>
        <fullName evidence="8">Uncharacterized protein</fullName>
    </submittedName>
</protein>
<dbReference type="Gene3D" id="1.10.10.10">
    <property type="entry name" value="Winged helix-like DNA-binding domain superfamily/Winged helix DNA-binding domain"/>
    <property type="match status" value="1"/>
</dbReference>
<accession>A0A9P9XY41</accession>
<keyword evidence="4" id="KW-0539">Nucleus</keyword>
<reference evidence="8" key="2">
    <citation type="submission" date="2022-07" db="EMBL/GenBank/DDBJ databases">
        <authorList>
            <person name="Goncalves M.F.M."/>
            <person name="Hilario S."/>
            <person name="Van De Peer Y."/>
            <person name="Esteves A.C."/>
            <person name="Alves A."/>
        </authorList>
    </citation>
    <scope>NUCLEOTIDE SEQUENCE</scope>
    <source>
        <strain evidence="8">MUM 19.33</strain>
    </source>
</reference>
<evidence type="ECO:0000313" key="9">
    <source>
        <dbReference type="Proteomes" id="UP001055219"/>
    </source>
</evidence>
<gene>
    <name evidence="8" type="ORF">J7T54_008198</name>
</gene>
<feature type="region of interest" description="Disordered" evidence="5">
    <location>
        <begin position="754"/>
        <end position="806"/>
    </location>
</feature>
<evidence type="ECO:0000256" key="2">
    <source>
        <dbReference type="ARBA" id="ARBA00009884"/>
    </source>
</evidence>
<dbReference type="InterPro" id="IPR050281">
    <property type="entry name" value="Flavin_monoamine_oxidase"/>
</dbReference>
<dbReference type="Gene3D" id="3.50.50.60">
    <property type="entry name" value="FAD/NAD(P)-binding domain"/>
    <property type="match status" value="2"/>
</dbReference>
<dbReference type="SUPFAM" id="SSF51905">
    <property type="entry name" value="FAD/NAD(P)-binding domain"/>
    <property type="match status" value="1"/>
</dbReference>
<dbReference type="GO" id="GO:0016192">
    <property type="term" value="P:vesicle-mediated transport"/>
    <property type="evidence" value="ECO:0007669"/>
    <property type="project" value="InterPro"/>
</dbReference>
<dbReference type="Gene3D" id="3.90.830.10">
    <property type="entry name" value="Syntaxin Binding Protein 1, Chain A, domain 2"/>
    <property type="match status" value="1"/>
</dbReference>
<organism evidence="8 9">
    <name type="scientific">Emericellopsis cladophorae</name>
    <dbReference type="NCBI Taxonomy" id="2686198"/>
    <lineage>
        <taxon>Eukaryota</taxon>
        <taxon>Fungi</taxon>
        <taxon>Dikarya</taxon>
        <taxon>Ascomycota</taxon>
        <taxon>Pezizomycotina</taxon>
        <taxon>Sordariomycetes</taxon>
        <taxon>Hypocreomycetidae</taxon>
        <taxon>Hypocreales</taxon>
        <taxon>Bionectriaceae</taxon>
        <taxon>Emericellopsis</taxon>
    </lineage>
</organism>
<dbReference type="Gene3D" id="1.10.30.10">
    <property type="entry name" value="High mobility group box domain"/>
    <property type="match status" value="1"/>
</dbReference>
<dbReference type="GO" id="GO:0006338">
    <property type="term" value="P:chromatin remodeling"/>
    <property type="evidence" value="ECO:0007669"/>
    <property type="project" value="TreeGrafter"/>
</dbReference>
<dbReference type="InterPro" id="IPR036388">
    <property type="entry name" value="WH-like_DNA-bd_sf"/>
</dbReference>
<dbReference type="InterPro" id="IPR036188">
    <property type="entry name" value="FAD/NAD-bd_sf"/>
</dbReference>
<evidence type="ECO:0000259" key="7">
    <source>
        <dbReference type="PROSITE" id="PS50934"/>
    </source>
</evidence>
<dbReference type="FunFam" id="3.50.50.60:FF:000249">
    <property type="entry name" value="Lysine-specific histone demethylase Aof2"/>
    <property type="match status" value="1"/>
</dbReference>
<comment type="similarity">
    <text evidence="1">Belongs to the flavin monoamine oxidase family.</text>
</comment>
<dbReference type="Gene3D" id="3.90.660.10">
    <property type="match status" value="1"/>
</dbReference>
<dbReference type="PANTHER" id="PTHR10742">
    <property type="entry name" value="FLAVIN MONOAMINE OXIDASE"/>
    <property type="match status" value="1"/>
</dbReference>
<feature type="domain" description="SWIRM" evidence="7">
    <location>
        <begin position="837"/>
        <end position="931"/>
    </location>
</feature>
<comment type="caution">
    <text evidence="8">The sequence shown here is derived from an EMBL/GenBank/DDBJ whole genome shotgun (WGS) entry which is preliminary data.</text>
</comment>
<dbReference type="Gene3D" id="3.40.50.1910">
    <property type="match status" value="1"/>
</dbReference>
<dbReference type="InterPro" id="IPR027482">
    <property type="entry name" value="Sec1-like_dom2"/>
</dbReference>
<feature type="domain" description="HMG box" evidence="6">
    <location>
        <begin position="1584"/>
        <end position="1660"/>
    </location>
</feature>
<proteinExistence type="inferred from homology"/>
<dbReference type="GO" id="GO:0003677">
    <property type="term" value="F:DNA binding"/>
    <property type="evidence" value="ECO:0007669"/>
    <property type="project" value="UniProtKB-UniRule"/>
</dbReference>
<dbReference type="InterPro" id="IPR009057">
    <property type="entry name" value="Homeodomain-like_sf"/>
</dbReference>
<feature type="compositionally biased region" description="Polar residues" evidence="5">
    <location>
        <begin position="726"/>
        <end position="737"/>
    </location>
</feature>
<dbReference type="GeneID" id="75834669"/>
<evidence type="ECO:0000256" key="3">
    <source>
        <dbReference type="ARBA" id="ARBA00023002"/>
    </source>
</evidence>
<dbReference type="SUPFAM" id="SSF56815">
    <property type="entry name" value="Sec1/munc18-like (SM) proteins"/>
    <property type="match status" value="1"/>
</dbReference>
<dbReference type="PROSITE" id="PS50934">
    <property type="entry name" value="SWIRM"/>
    <property type="match status" value="1"/>
</dbReference>
<evidence type="ECO:0000313" key="8">
    <source>
        <dbReference type="EMBL" id="KAI6779580.1"/>
    </source>
</evidence>
<feature type="region of interest" description="Disordered" evidence="5">
    <location>
        <begin position="683"/>
        <end position="738"/>
    </location>
</feature>
<dbReference type="PROSITE" id="PS50118">
    <property type="entry name" value="HMG_BOX_2"/>
    <property type="match status" value="1"/>
</dbReference>
<evidence type="ECO:0000256" key="1">
    <source>
        <dbReference type="ARBA" id="ARBA00005995"/>
    </source>
</evidence>